<comment type="caution">
    <text evidence="2">The sequence shown here is derived from an EMBL/GenBank/DDBJ whole genome shotgun (WGS) entry which is preliminary data.</text>
</comment>
<keyword evidence="3" id="KW-1185">Reference proteome</keyword>
<dbReference type="EMBL" id="VSRR010001516">
    <property type="protein sequence ID" value="MPC25836.1"/>
    <property type="molecule type" value="Genomic_DNA"/>
</dbReference>
<feature type="compositionally biased region" description="Polar residues" evidence="1">
    <location>
        <begin position="162"/>
        <end position="172"/>
    </location>
</feature>
<evidence type="ECO:0000256" key="1">
    <source>
        <dbReference type="SAM" id="MobiDB-lite"/>
    </source>
</evidence>
<feature type="region of interest" description="Disordered" evidence="1">
    <location>
        <begin position="104"/>
        <end position="184"/>
    </location>
</feature>
<organism evidence="2 3">
    <name type="scientific">Portunus trituberculatus</name>
    <name type="common">Swimming crab</name>
    <name type="synonym">Neptunus trituberculatus</name>
    <dbReference type="NCBI Taxonomy" id="210409"/>
    <lineage>
        <taxon>Eukaryota</taxon>
        <taxon>Metazoa</taxon>
        <taxon>Ecdysozoa</taxon>
        <taxon>Arthropoda</taxon>
        <taxon>Crustacea</taxon>
        <taxon>Multicrustacea</taxon>
        <taxon>Malacostraca</taxon>
        <taxon>Eumalacostraca</taxon>
        <taxon>Eucarida</taxon>
        <taxon>Decapoda</taxon>
        <taxon>Pleocyemata</taxon>
        <taxon>Brachyura</taxon>
        <taxon>Eubrachyura</taxon>
        <taxon>Portunoidea</taxon>
        <taxon>Portunidae</taxon>
        <taxon>Portuninae</taxon>
        <taxon>Portunus</taxon>
    </lineage>
</organism>
<protein>
    <submittedName>
        <fullName evidence="2">Uncharacterized protein</fullName>
    </submittedName>
</protein>
<evidence type="ECO:0000313" key="3">
    <source>
        <dbReference type="Proteomes" id="UP000324222"/>
    </source>
</evidence>
<sequence>MTCICESTWRALCVLKETLTRPCSSAGDDQPLANSCNNSNVSTTSSNYNLQDHVIERDLGLTNQGFQGDAFSDGRLVLNFLDPVTEEPHGDSGHWANHSEFTEVDLGDGSGPDCVDSGSRPAEGGRTDSGSTTLESGYGRSLDDSNSSSTPEPSVAVAYHGSTPNPGVSTVTFLFRDMRRPARP</sequence>
<dbReference type="OrthoDB" id="63267at2759"/>
<gene>
    <name evidence="2" type="ORF">E2C01_018959</name>
</gene>
<proteinExistence type="predicted"/>
<reference evidence="2 3" key="1">
    <citation type="submission" date="2019-05" db="EMBL/GenBank/DDBJ databases">
        <title>Another draft genome of Portunus trituberculatus and its Hox gene families provides insights of decapod evolution.</title>
        <authorList>
            <person name="Jeong J.-H."/>
            <person name="Song I."/>
            <person name="Kim S."/>
            <person name="Choi T."/>
            <person name="Kim D."/>
            <person name="Ryu S."/>
            <person name="Kim W."/>
        </authorList>
    </citation>
    <scope>NUCLEOTIDE SEQUENCE [LARGE SCALE GENOMIC DNA]</scope>
    <source>
        <tissue evidence="2">Muscle</tissue>
    </source>
</reference>
<dbReference type="Proteomes" id="UP000324222">
    <property type="component" value="Unassembled WGS sequence"/>
</dbReference>
<dbReference type="AlphaFoldDB" id="A0A5B7DXW4"/>
<accession>A0A5B7DXW4</accession>
<name>A0A5B7DXW4_PORTR</name>
<evidence type="ECO:0000313" key="2">
    <source>
        <dbReference type="EMBL" id="MPC25836.1"/>
    </source>
</evidence>